<dbReference type="PANTHER" id="PTHR24361:SF613">
    <property type="entry name" value="NUCLEAR RECEPTOR-BINDING PROTEIN-RELATED"/>
    <property type="match status" value="1"/>
</dbReference>
<reference evidence="3" key="1">
    <citation type="submission" date="2017-02" db="EMBL/GenBank/DDBJ databases">
        <authorList>
            <person name="Varghese N."/>
            <person name="Submissions S."/>
        </authorList>
    </citation>
    <scope>NUCLEOTIDE SEQUENCE [LARGE SCALE GENOMIC DNA]</scope>
    <source>
        <strain evidence="3">ATCC 49788</strain>
    </source>
</reference>
<name>A0A1T4XI77_9GAMM</name>
<dbReference type="STRING" id="92487.SAMN02745130_03007"/>
<accession>A0A1T4XI77</accession>
<dbReference type="Gene3D" id="1.10.510.10">
    <property type="entry name" value="Transferase(Phosphotransferase) domain 1"/>
    <property type="match status" value="1"/>
</dbReference>
<feature type="domain" description="Protein kinase" evidence="1">
    <location>
        <begin position="151"/>
        <end position="409"/>
    </location>
</feature>
<dbReference type="EMBL" id="FUYB01000018">
    <property type="protein sequence ID" value="SKA89153.1"/>
    <property type="molecule type" value="Genomic_DNA"/>
</dbReference>
<dbReference type="InterPro" id="IPR008271">
    <property type="entry name" value="Ser/Thr_kinase_AS"/>
</dbReference>
<evidence type="ECO:0000313" key="2">
    <source>
        <dbReference type="EMBL" id="SKA89153.1"/>
    </source>
</evidence>
<dbReference type="InterPro" id="IPR053235">
    <property type="entry name" value="Ser_Thr_kinase"/>
</dbReference>
<dbReference type="SUPFAM" id="SSF56112">
    <property type="entry name" value="Protein kinase-like (PK-like)"/>
    <property type="match status" value="1"/>
</dbReference>
<keyword evidence="2" id="KW-0723">Serine/threonine-protein kinase</keyword>
<dbReference type="CDD" id="cd14014">
    <property type="entry name" value="STKc_PknB_like"/>
    <property type="match status" value="1"/>
</dbReference>
<dbReference type="InterPro" id="IPR000719">
    <property type="entry name" value="Prot_kinase_dom"/>
</dbReference>
<dbReference type="SMART" id="SM00220">
    <property type="entry name" value="S_TKc"/>
    <property type="match status" value="1"/>
</dbReference>
<dbReference type="PANTHER" id="PTHR24361">
    <property type="entry name" value="MITOGEN-ACTIVATED KINASE KINASE KINASE"/>
    <property type="match status" value="1"/>
</dbReference>
<dbReference type="Pfam" id="PF00069">
    <property type="entry name" value="Pkinase"/>
    <property type="match status" value="1"/>
</dbReference>
<evidence type="ECO:0000259" key="1">
    <source>
        <dbReference type="PROSITE" id="PS50011"/>
    </source>
</evidence>
<keyword evidence="2" id="KW-0808">Transferase</keyword>
<sequence length="409" mass="45606">MDYQLSAETEQISFKPSLKFLLIESKSPVRLDLELTLRKRFPNALIERLFPEGLAALAATLNWQKYDLVIIATEVIEPDLAWLQSIQRTRAGLPLVIVLTEDESLGFEVVWAGADLALPLQASPQQLAICLDNLLEVSRALKRYPLHLPQWHFQELLHNSDNSIIFLAENRHHQLAVIKRFKFDVSGVGNQAFASFLQDAKLLTALQHPGLVHLLDVGVSCNAVVIIMEYVQGQTLRALLTQHSELTLATILAWFKQITEALGVIHALGLLHRDLKASNIVMRADTTPVLLDYGIESSVMLSSGFLQEDQIYCTPFYVSPERVIGEPATIQSDLYALGILLYEMLVGEKPYTGSNLGEILQKQLFDPLPQLPTALAGYQPLLNTLLAKLPEQRPTSAETVLAWLAEHPV</sequence>
<proteinExistence type="predicted"/>
<dbReference type="InterPro" id="IPR011009">
    <property type="entry name" value="Kinase-like_dom_sf"/>
</dbReference>
<dbReference type="AlphaFoldDB" id="A0A1T4XI77"/>
<dbReference type="GO" id="GO:0005524">
    <property type="term" value="F:ATP binding"/>
    <property type="evidence" value="ECO:0007669"/>
    <property type="project" value="InterPro"/>
</dbReference>
<keyword evidence="2" id="KW-0418">Kinase</keyword>
<keyword evidence="3" id="KW-1185">Reference proteome</keyword>
<dbReference type="PROSITE" id="PS00108">
    <property type="entry name" value="PROTEIN_KINASE_ST"/>
    <property type="match status" value="1"/>
</dbReference>
<organism evidence="2 3">
    <name type="scientific">Thiothrix eikelboomii</name>
    <dbReference type="NCBI Taxonomy" id="92487"/>
    <lineage>
        <taxon>Bacteria</taxon>
        <taxon>Pseudomonadati</taxon>
        <taxon>Pseudomonadota</taxon>
        <taxon>Gammaproteobacteria</taxon>
        <taxon>Thiotrichales</taxon>
        <taxon>Thiotrichaceae</taxon>
        <taxon>Thiothrix</taxon>
    </lineage>
</organism>
<protein>
    <submittedName>
        <fullName evidence="2">Serine/threonine protein kinase</fullName>
    </submittedName>
</protein>
<dbReference type="GO" id="GO:0005737">
    <property type="term" value="C:cytoplasm"/>
    <property type="evidence" value="ECO:0007669"/>
    <property type="project" value="TreeGrafter"/>
</dbReference>
<dbReference type="GO" id="GO:0004674">
    <property type="term" value="F:protein serine/threonine kinase activity"/>
    <property type="evidence" value="ECO:0007669"/>
    <property type="project" value="UniProtKB-KW"/>
</dbReference>
<evidence type="ECO:0000313" key="3">
    <source>
        <dbReference type="Proteomes" id="UP000190460"/>
    </source>
</evidence>
<dbReference type="Proteomes" id="UP000190460">
    <property type="component" value="Unassembled WGS sequence"/>
</dbReference>
<dbReference type="PROSITE" id="PS50011">
    <property type="entry name" value="PROTEIN_KINASE_DOM"/>
    <property type="match status" value="1"/>
</dbReference>
<gene>
    <name evidence="2" type="ORF">SAMN02745130_03007</name>
</gene>
<dbReference type="RefSeq" id="WP_078923459.1">
    <property type="nucleotide sequence ID" value="NZ_FUYB01000018.1"/>
</dbReference>
<dbReference type="OrthoDB" id="9816047at2"/>